<keyword evidence="1" id="KW-0479">Metal-binding</keyword>
<feature type="region of interest" description="Disordered" evidence="5">
    <location>
        <begin position="75"/>
        <end position="202"/>
    </location>
</feature>
<evidence type="ECO:0000256" key="6">
    <source>
        <dbReference type="SAM" id="SignalP"/>
    </source>
</evidence>
<dbReference type="GO" id="GO:0089701">
    <property type="term" value="C:U2AF complex"/>
    <property type="evidence" value="ECO:0007669"/>
    <property type="project" value="InterPro"/>
</dbReference>
<keyword evidence="4" id="KW-0862">Zinc</keyword>
<feature type="compositionally biased region" description="Basic and acidic residues" evidence="5">
    <location>
        <begin position="132"/>
        <end position="164"/>
    </location>
</feature>
<evidence type="ECO:0000256" key="3">
    <source>
        <dbReference type="ARBA" id="ARBA00022771"/>
    </source>
</evidence>
<name>A0A4S4E1P5_CAMSN</name>
<dbReference type="Proteomes" id="UP000306102">
    <property type="component" value="Unassembled WGS sequence"/>
</dbReference>
<sequence length="202" mass="23800">MAVMVVSLMIWCMTLSCGLAVYLNDSGDGDWWLLVGGPRVMKRQYEENVCNRGGYCNFMHLKKIGRELRRQLFGRSRRRHSRSPPRHHNYEERSHGGRGSGRRGDDRDHRHHDKGRRPRSRSPVRRGGRSRSPGERRNRSPVREGSAERRAMIEKWNRERDVESANKNGNNDNDDNGITENREQYNDPHEEQHPQEHRGYDY</sequence>
<keyword evidence="2" id="KW-0677">Repeat</keyword>
<dbReference type="InterPro" id="IPR009145">
    <property type="entry name" value="U2AF_small"/>
</dbReference>
<feature type="chain" id="PRO_5020641409" description="C3H1-type domain-containing protein" evidence="6">
    <location>
        <begin position="21"/>
        <end position="202"/>
    </location>
</feature>
<evidence type="ECO:0000256" key="2">
    <source>
        <dbReference type="ARBA" id="ARBA00022737"/>
    </source>
</evidence>
<keyword evidence="6" id="KW-0732">Signal</keyword>
<evidence type="ECO:0000256" key="5">
    <source>
        <dbReference type="SAM" id="MobiDB-lite"/>
    </source>
</evidence>
<dbReference type="GO" id="GO:0008270">
    <property type="term" value="F:zinc ion binding"/>
    <property type="evidence" value="ECO:0007669"/>
    <property type="project" value="UniProtKB-KW"/>
</dbReference>
<accession>A0A4S4E1P5</accession>
<proteinExistence type="predicted"/>
<dbReference type="AlphaFoldDB" id="A0A4S4E1P5"/>
<dbReference type="EMBL" id="SDRB02008277">
    <property type="protein sequence ID" value="THG09752.1"/>
    <property type="molecule type" value="Genomic_DNA"/>
</dbReference>
<feature type="signal peptide" evidence="6">
    <location>
        <begin position="1"/>
        <end position="20"/>
    </location>
</feature>
<keyword evidence="8" id="KW-1185">Reference proteome</keyword>
<evidence type="ECO:0000256" key="1">
    <source>
        <dbReference type="ARBA" id="ARBA00022723"/>
    </source>
</evidence>
<dbReference type="GO" id="GO:0000398">
    <property type="term" value="P:mRNA splicing, via spliceosome"/>
    <property type="evidence" value="ECO:0007669"/>
    <property type="project" value="InterPro"/>
</dbReference>
<feature type="compositionally biased region" description="Basic and acidic residues" evidence="5">
    <location>
        <begin position="180"/>
        <end position="202"/>
    </location>
</feature>
<dbReference type="PANTHER" id="PTHR12620">
    <property type="entry name" value="U2 SNRNP AUXILIARY FACTOR, SMALL SUBUNIT"/>
    <property type="match status" value="1"/>
</dbReference>
<evidence type="ECO:0008006" key="9">
    <source>
        <dbReference type="Google" id="ProtNLM"/>
    </source>
</evidence>
<organism evidence="7 8">
    <name type="scientific">Camellia sinensis var. sinensis</name>
    <name type="common">China tea</name>
    <dbReference type="NCBI Taxonomy" id="542762"/>
    <lineage>
        <taxon>Eukaryota</taxon>
        <taxon>Viridiplantae</taxon>
        <taxon>Streptophyta</taxon>
        <taxon>Embryophyta</taxon>
        <taxon>Tracheophyta</taxon>
        <taxon>Spermatophyta</taxon>
        <taxon>Magnoliopsida</taxon>
        <taxon>eudicotyledons</taxon>
        <taxon>Gunneridae</taxon>
        <taxon>Pentapetalae</taxon>
        <taxon>asterids</taxon>
        <taxon>Ericales</taxon>
        <taxon>Theaceae</taxon>
        <taxon>Camellia</taxon>
    </lineage>
</organism>
<feature type="compositionally biased region" description="Basic residues" evidence="5">
    <location>
        <begin position="109"/>
        <end position="129"/>
    </location>
</feature>
<evidence type="ECO:0000313" key="8">
    <source>
        <dbReference type="Proteomes" id="UP000306102"/>
    </source>
</evidence>
<dbReference type="GO" id="GO:0003723">
    <property type="term" value="F:RNA binding"/>
    <property type="evidence" value="ECO:0007669"/>
    <property type="project" value="InterPro"/>
</dbReference>
<evidence type="ECO:0000313" key="7">
    <source>
        <dbReference type="EMBL" id="THG09752.1"/>
    </source>
</evidence>
<protein>
    <recommendedName>
        <fullName evidence="9">C3H1-type domain-containing protein</fullName>
    </recommendedName>
</protein>
<keyword evidence="3" id="KW-0863">Zinc-finger</keyword>
<reference evidence="7 8" key="1">
    <citation type="journal article" date="2018" name="Proc. Natl. Acad. Sci. U.S.A.">
        <title>Draft genome sequence of Camellia sinensis var. sinensis provides insights into the evolution of the tea genome and tea quality.</title>
        <authorList>
            <person name="Wei C."/>
            <person name="Yang H."/>
            <person name="Wang S."/>
            <person name="Zhao J."/>
            <person name="Liu C."/>
            <person name="Gao L."/>
            <person name="Xia E."/>
            <person name="Lu Y."/>
            <person name="Tai Y."/>
            <person name="She G."/>
            <person name="Sun J."/>
            <person name="Cao H."/>
            <person name="Tong W."/>
            <person name="Gao Q."/>
            <person name="Li Y."/>
            <person name="Deng W."/>
            <person name="Jiang X."/>
            <person name="Wang W."/>
            <person name="Chen Q."/>
            <person name="Zhang S."/>
            <person name="Li H."/>
            <person name="Wu J."/>
            <person name="Wang P."/>
            <person name="Li P."/>
            <person name="Shi C."/>
            <person name="Zheng F."/>
            <person name="Jian J."/>
            <person name="Huang B."/>
            <person name="Shan D."/>
            <person name="Shi M."/>
            <person name="Fang C."/>
            <person name="Yue Y."/>
            <person name="Li F."/>
            <person name="Li D."/>
            <person name="Wei S."/>
            <person name="Han B."/>
            <person name="Jiang C."/>
            <person name="Yin Y."/>
            <person name="Xia T."/>
            <person name="Zhang Z."/>
            <person name="Bennetzen J.L."/>
            <person name="Zhao S."/>
            <person name="Wan X."/>
        </authorList>
    </citation>
    <scope>NUCLEOTIDE SEQUENCE [LARGE SCALE GENOMIC DNA]</scope>
    <source>
        <strain evidence="8">cv. Shuchazao</strain>
        <tissue evidence="7">Leaf</tissue>
    </source>
</reference>
<evidence type="ECO:0000256" key="4">
    <source>
        <dbReference type="ARBA" id="ARBA00022833"/>
    </source>
</evidence>
<feature type="compositionally biased region" description="Basic residues" evidence="5">
    <location>
        <begin position="75"/>
        <end position="87"/>
    </location>
</feature>
<gene>
    <name evidence="7" type="ORF">TEA_019717</name>
</gene>
<comment type="caution">
    <text evidence="7">The sequence shown here is derived from an EMBL/GenBank/DDBJ whole genome shotgun (WGS) entry which is preliminary data.</text>
</comment>
<dbReference type="STRING" id="542762.A0A4S4E1P5"/>